<name>A0A3S3NC64_9MAGN</name>
<dbReference type="PANTHER" id="PTHR36048:SF1">
    <property type="entry name" value="RIBOSOME MATURATION FACTOR"/>
    <property type="match status" value="1"/>
</dbReference>
<evidence type="ECO:0000313" key="3">
    <source>
        <dbReference type="Proteomes" id="UP000283530"/>
    </source>
</evidence>
<feature type="region of interest" description="Disordered" evidence="1">
    <location>
        <begin position="162"/>
        <end position="208"/>
    </location>
</feature>
<proteinExistence type="predicted"/>
<feature type="compositionally biased region" description="Gly residues" evidence="1">
    <location>
        <begin position="184"/>
        <end position="202"/>
    </location>
</feature>
<evidence type="ECO:0000256" key="1">
    <source>
        <dbReference type="SAM" id="MobiDB-lite"/>
    </source>
</evidence>
<gene>
    <name evidence="2" type="ORF">CKAN_02584600</name>
</gene>
<dbReference type="AlphaFoldDB" id="A0A3S3NC64"/>
<keyword evidence="3" id="KW-1185">Reference proteome</keyword>
<evidence type="ECO:0000313" key="2">
    <source>
        <dbReference type="EMBL" id="RWR96458.1"/>
    </source>
</evidence>
<dbReference type="PANTHER" id="PTHR36048">
    <property type="entry name" value="RIBOSOME MATURATION FACTOR"/>
    <property type="match status" value="1"/>
</dbReference>
<dbReference type="Proteomes" id="UP000283530">
    <property type="component" value="Unassembled WGS sequence"/>
</dbReference>
<accession>A0A3S3NC64</accession>
<reference evidence="2 3" key="1">
    <citation type="journal article" date="2019" name="Nat. Plants">
        <title>Stout camphor tree genome fills gaps in understanding of flowering plant genome evolution.</title>
        <authorList>
            <person name="Chaw S.M."/>
            <person name="Liu Y.C."/>
            <person name="Wu Y.W."/>
            <person name="Wang H.Y."/>
            <person name="Lin C.I."/>
            <person name="Wu C.S."/>
            <person name="Ke H.M."/>
            <person name="Chang L.Y."/>
            <person name="Hsu C.Y."/>
            <person name="Yang H.T."/>
            <person name="Sudianto E."/>
            <person name="Hsu M.H."/>
            <person name="Wu K.P."/>
            <person name="Wang L.N."/>
            <person name="Leebens-Mack J.H."/>
            <person name="Tsai I.J."/>
        </authorList>
    </citation>
    <scope>NUCLEOTIDE SEQUENCE [LARGE SCALE GENOMIC DNA]</scope>
    <source>
        <strain evidence="3">cv. Chaw 1501</strain>
        <tissue evidence="2">Young leaves</tissue>
    </source>
</reference>
<comment type="caution">
    <text evidence="2">The sequence shown here is derived from an EMBL/GenBank/DDBJ whole genome shotgun (WGS) entry which is preliminary data.</text>
</comment>
<dbReference type="EMBL" id="QPKB01000012">
    <property type="protein sequence ID" value="RWR96458.1"/>
    <property type="molecule type" value="Genomic_DNA"/>
</dbReference>
<dbReference type="OrthoDB" id="1902342at2759"/>
<organism evidence="2 3">
    <name type="scientific">Cinnamomum micranthum f. kanehirae</name>
    <dbReference type="NCBI Taxonomy" id="337451"/>
    <lineage>
        <taxon>Eukaryota</taxon>
        <taxon>Viridiplantae</taxon>
        <taxon>Streptophyta</taxon>
        <taxon>Embryophyta</taxon>
        <taxon>Tracheophyta</taxon>
        <taxon>Spermatophyta</taxon>
        <taxon>Magnoliopsida</taxon>
        <taxon>Magnoliidae</taxon>
        <taxon>Laurales</taxon>
        <taxon>Lauraceae</taxon>
        <taxon>Cinnamomum</taxon>
    </lineage>
</organism>
<protein>
    <submittedName>
        <fullName evidence="2">Uncharacterized protein</fullName>
    </submittedName>
</protein>
<sequence>MATAPASTSEAILLTEKKVDMTLDDIIKMNKKSSSKARTPRASNKSRRFPISVAPQGRISPKVQRYMDSRSSLRQGLLAQKRSNFQGNQFPLAREVARKAAVAPIRNGLFSQNRVANQNKRRPAALRNAPMNRPIEKVKMVPKQRPQTLDALFANMKEQRMRQQQPMTARGKKAVRQGTQHWQGRGGAAAGNGTQGRGGSSAGTGTCL</sequence>